<dbReference type="SUPFAM" id="SSF47077">
    <property type="entry name" value="T4 endonuclease V"/>
    <property type="match status" value="1"/>
</dbReference>
<reference evidence="2 3" key="1">
    <citation type="submission" date="2020-08" db="EMBL/GenBank/DDBJ databases">
        <title>Bridging the membrane lipid divide: bacteria of the FCB group superphylum have the potential to synthesize archaeal ether lipids.</title>
        <authorList>
            <person name="Villanueva L."/>
            <person name="Von Meijenfeldt F.A.B."/>
            <person name="Westbye A.B."/>
            <person name="Yadav S."/>
            <person name="Hopmans E.C."/>
            <person name="Dutilh B.E."/>
            <person name="Sinninghe Damste J.S."/>
        </authorList>
    </citation>
    <scope>NUCLEOTIDE SEQUENCE [LARGE SCALE GENOMIC DNA]</scope>
    <source>
        <strain evidence="2">NIOZ-UU81</strain>
    </source>
</reference>
<dbReference type="EMBL" id="JACNLK010000031">
    <property type="protein sequence ID" value="MBC8208218.1"/>
    <property type="molecule type" value="Genomic_DNA"/>
</dbReference>
<sequence>MRIWDIDSGFLNAQSLLGEHRELHGIYSIISQGKSGYSRHPETLRWVSHLPALVIRHELLVEEMKLRGFNHYSPLDRIESNLEWPFIFIDQPAVQYRLLHVKYIEKNQGRISLPKNIQELWASHKYSVMARDPATCKSIGQLVASGEISFDDLSEKLVLLMRTSPTSGRLANAVSHMWGYVDNYSSVDPHELTSGELLQEIQEKSLKYNVEYLLGSTALGELKLWCN</sequence>
<protein>
    <submittedName>
        <fullName evidence="2">DUF1722 domain-containing protein</fullName>
    </submittedName>
</protein>
<dbReference type="Pfam" id="PF03013">
    <property type="entry name" value="Pyr_excise"/>
    <property type="match status" value="1"/>
</dbReference>
<evidence type="ECO:0000313" key="2">
    <source>
        <dbReference type="EMBL" id="MBC8208218.1"/>
    </source>
</evidence>
<proteinExistence type="predicted"/>
<dbReference type="Proteomes" id="UP000599024">
    <property type="component" value="Unassembled WGS sequence"/>
</dbReference>
<name>A0A8J6N5X1_9BACT</name>
<evidence type="ECO:0000313" key="3">
    <source>
        <dbReference type="Proteomes" id="UP000599024"/>
    </source>
</evidence>
<organism evidence="2 3">
    <name type="scientific">Candidatus Desulfatifera sulfidica</name>
    <dbReference type="NCBI Taxonomy" id="2841691"/>
    <lineage>
        <taxon>Bacteria</taxon>
        <taxon>Pseudomonadati</taxon>
        <taxon>Thermodesulfobacteriota</taxon>
        <taxon>Desulfobulbia</taxon>
        <taxon>Desulfobulbales</taxon>
        <taxon>Desulfobulbaceae</taxon>
        <taxon>Candidatus Desulfatifera</taxon>
    </lineage>
</organism>
<feature type="domain" description="DUF1722" evidence="1">
    <location>
        <begin position="125"/>
        <end position="187"/>
    </location>
</feature>
<dbReference type="InterPro" id="IPR004260">
    <property type="entry name" value="Pyr-dimer_DNA_glycosylase"/>
</dbReference>
<dbReference type="InterPro" id="IPR024796">
    <property type="entry name" value="T4_endonuc_V"/>
</dbReference>
<dbReference type="InterPro" id="IPR013560">
    <property type="entry name" value="DUF1722"/>
</dbReference>
<dbReference type="Gene3D" id="1.10.440.10">
    <property type="entry name" value="T4 endonuclease V"/>
    <property type="match status" value="1"/>
</dbReference>
<comment type="caution">
    <text evidence="2">The sequence shown here is derived from an EMBL/GenBank/DDBJ whole genome shotgun (WGS) entry which is preliminary data.</text>
</comment>
<evidence type="ECO:0000259" key="1">
    <source>
        <dbReference type="Pfam" id="PF08349"/>
    </source>
</evidence>
<dbReference type="Pfam" id="PF08349">
    <property type="entry name" value="DUF1722"/>
    <property type="match status" value="1"/>
</dbReference>
<accession>A0A8J6N5X1</accession>
<gene>
    <name evidence="2" type="ORF">H8E79_03490</name>
</gene>
<dbReference type="AlphaFoldDB" id="A0A8J6N5X1"/>